<gene>
    <name evidence="1" type="ORF">P691DRAFT_697045</name>
</gene>
<dbReference type="Gene3D" id="3.40.50.150">
    <property type="entry name" value="Vaccinia Virus protein VP39"/>
    <property type="match status" value="1"/>
</dbReference>
<proteinExistence type="predicted"/>
<protein>
    <recommendedName>
        <fullName evidence="3">S-adenosyl-L-methionine-dependent methyltransferase</fullName>
    </recommendedName>
</protein>
<comment type="caution">
    <text evidence="1">The sequence shown here is derived from an EMBL/GenBank/DDBJ whole genome shotgun (WGS) entry which is preliminary data.</text>
</comment>
<accession>A0A9P5XMI0</accession>
<dbReference type="GO" id="GO:0005634">
    <property type="term" value="C:nucleus"/>
    <property type="evidence" value="ECO:0007669"/>
    <property type="project" value="TreeGrafter"/>
</dbReference>
<dbReference type="Proteomes" id="UP000807342">
    <property type="component" value="Unassembled WGS sequence"/>
</dbReference>
<dbReference type="PANTHER" id="PTHR14614">
    <property type="entry name" value="HEPATOCELLULAR CARCINOMA-ASSOCIATED ANTIGEN"/>
    <property type="match status" value="1"/>
</dbReference>
<dbReference type="GO" id="GO:0005737">
    <property type="term" value="C:cytoplasm"/>
    <property type="evidence" value="ECO:0007669"/>
    <property type="project" value="TreeGrafter"/>
</dbReference>
<dbReference type="Pfam" id="PF10294">
    <property type="entry name" value="Methyltransf_16"/>
    <property type="match status" value="1"/>
</dbReference>
<reference evidence="1" key="1">
    <citation type="submission" date="2020-11" db="EMBL/GenBank/DDBJ databases">
        <authorList>
            <consortium name="DOE Joint Genome Institute"/>
            <person name="Ahrendt S."/>
            <person name="Riley R."/>
            <person name="Andreopoulos W."/>
            <person name="Labutti K."/>
            <person name="Pangilinan J."/>
            <person name="Ruiz-Duenas F.J."/>
            <person name="Barrasa J.M."/>
            <person name="Sanchez-Garcia M."/>
            <person name="Camarero S."/>
            <person name="Miyauchi S."/>
            <person name="Serrano A."/>
            <person name="Linde D."/>
            <person name="Babiker R."/>
            <person name="Drula E."/>
            <person name="Ayuso-Fernandez I."/>
            <person name="Pacheco R."/>
            <person name="Padilla G."/>
            <person name="Ferreira P."/>
            <person name="Barriuso J."/>
            <person name="Kellner H."/>
            <person name="Castanera R."/>
            <person name="Alfaro M."/>
            <person name="Ramirez L."/>
            <person name="Pisabarro A.G."/>
            <person name="Kuo A."/>
            <person name="Tritt A."/>
            <person name="Lipzen A."/>
            <person name="He G."/>
            <person name="Yan M."/>
            <person name="Ng V."/>
            <person name="Cullen D."/>
            <person name="Martin F."/>
            <person name="Rosso M.-N."/>
            <person name="Henrissat B."/>
            <person name="Hibbett D."/>
            <person name="Martinez A.T."/>
            <person name="Grigoriev I.V."/>
        </authorList>
    </citation>
    <scope>NUCLEOTIDE SEQUENCE</scope>
    <source>
        <strain evidence="1">MF-IS2</strain>
    </source>
</reference>
<name>A0A9P5XMI0_9AGAR</name>
<dbReference type="EMBL" id="MU151071">
    <property type="protein sequence ID" value="KAF9452441.1"/>
    <property type="molecule type" value="Genomic_DNA"/>
</dbReference>
<dbReference type="GO" id="GO:0008757">
    <property type="term" value="F:S-adenosylmethionine-dependent methyltransferase activity"/>
    <property type="evidence" value="ECO:0007669"/>
    <property type="project" value="UniProtKB-ARBA"/>
</dbReference>
<evidence type="ECO:0000313" key="2">
    <source>
        <dbReference type="Proteomes" id="UP000807342"/>
    </source>
</evidence>
<keyword evidence="2" id="KW-1185">Reference proteome</keyword>
<evidence type="ECO:0000313" key="1">
    <source>
        <dbReference type="EMBL" id="KAF9452441.1"/>
    </source>
</evidence>
<dbReference type="SUPFAM" id="SSF53335">
    <property type="entry name" value="S-adenosyl-L-methionine-dependent methyltransferases"/>
    <property type="match status" value="1"/>
</dbReference>
<organism evidence="1 2">
    <name type="scientific">Macrolepiota fuliginosa MF-IS2</name>
    <dbReference type="NCBI Taxonomy" id="1400762"/>
    <lineage>
        <taxon>Eukaryota</taxon>
        <taxon>Fungi</taxon>
        <taxon>Dikarya</taxon>
        <taxon>Basidiomycota</taxon>
        <taxon>Agaricomycotina</taxon>
        <taxon>Agaricomycetes</taxon>
        <taxon>Agaricomycetidae</taxon>
        <taxon>Agaricales</taxon>
        <taxon>Agaricineae</taxon>
        <taxon>Agaricaceae</taxon>
        <taxon>Macrolepiota</taxon>
    </lineage>
</organism>
<dbReference type="InterPro" id="IPR029063">
    <property type="entry name" value="SAM-dependent_MTases_sf"/>
</dbReference>
<evidence type="ECO:0008006" key="3">
    <source>
        <dbReference type="Google" id="ProtNLM"/>
    </source>
</evidence>
<sequence length="406" mass="45501">MFYYISFLRPPPTQSSPTGTIAITPQISNDLRTEQYEASQDIYYSWAPYPQTPSSSPTNFTLKTTKPLKLTTYRNSSAYKEIPVPVPPGVREGQHWQLILSSSAQTTALKPNYGIDTHEPTIGSTPFPVISMPILFSAKGFKGNAKKQERIERIYRITNVAREVREVGNEATETVARNRELKITEQTSFDLDKKIWDSGIGLSSWLLDFQNLGQSQRTRSLEILWDALFSAERRHMVELGAGTGIVSLVVASLRAHFNTPEHQEDRIITTDLESAIPLLDHNITSNLSLYLHNAPKAEILDWEDENLPECINALGNIDVILMSDVTYNTSSFPALVQTVMKLMGTGEKPPVVLLGYKERDSAERELWEMMEAIGLCLEKIGERRGAADPAVEVWFGHFDRTSAAVP</sequence>
<dbReference type="OrthoDB" id="413520at2759"/>
<dbReference type="PANTHER" id="PTHR14614:SF162">
    <property type="entry name" value="EXPRESSED PROTEIN"/>
    <property type="match status" value="1"/>
</dbReference>
<dbReference type="AlphaFoldDB" id="A0A9P5XMI0"/>
<dbReference type="InterPro" id="IPR019410">
    <property type="entry name" value="Methyltransf_16"/>
</dbReference>